<dbReference type="OrthoDB" id="4544429at2"/>
<feature type="domain" description="Prolyl 4-hydroxylase alpha subunit Fe(2+) 2OG dioxygenase" evidence="1">
    <location>
        <begin position="106"/>
        <end position="193"/>
    </location>
</feature>
<proteinExistence type="predicted"/>
<evidence type="ECO:0000313" key="3">
    <source>
        <dbReference type="Proteomes" id="UP000460272"/>
    </source>
</evidence>
<dbReference type="EMBL" id="RPFW01000001">
    <property type="protein sequence ID" value="TVZ07224.1"/>
    <property type="molecule type" value="Genomic_DNA"/>
</dbReference>
<organism evidence="2 3">
    <name type="scientific">Trebonia kvetii</name>
    <dbReference type="NCBI Taxonomy" id="2480626"/>
    <lineage>
        <taxon>Bacteria</taxon>
        <taxon>Bacillati</taxon>
        <taxon>Actinomycetota</taxon>
        <taxon>Actinomycetes</taxon>
        <taxon>Streptosporangiales</taxon>
        <taxon>Treboniaceae</taxon>
        <taxon>Trebonia</taxon>
    </lineage>
</organism>
<protein>
    <recommendedName>
        <fullName evidence="1">Prolyl 4-hydroxylase alpha subunit Fe(2+) 2OG dioxygenase domain-containing protein</fullName>
    </recommendedName>
</protein>
<dbReference type="Proteomes" id="UP000460272">
    <property type="component" value="Unassembled WGS sequence"/>
</dbReference>
<dbReference type="Pfam" id="PF13640">
    <property type="entry name" value="2OG-FeII_Oxy_3"/>
    <property type="match status" value="1"/>
</dbReference>
<name>A0A6P2C735_9ACTN</name>
<evidence type="ECO:0000313" key="2">
    <source>
        <dbReference type="EMBL" id="TVZ07224.1"/>
    </source>
</evidence>
<dbReference type="Gene3D" id="2.60.120.620">
    <property type="entry name" value="q2cbj1_9rhob like domain"/>
    <property type="match status" value="1"/>
</dbReference>
<dbReference type="InterPro" id="IPR044862">
    <property type="entry name" value="Pro_4_hyd_alph_FE2OG_OXY"/>
</dbReference>
<dbReference type="AlphaFoldDB" id="A0A6P2C735"/>
<sequence length="215" mass="24239">MAPRFRWTTFDLNDWLPSGWREDVAAAAAAAEIREFPRTPVISRESSDVQRIARGRVHADQVRNHVPWLYKAYRNEMLELANEISAEHVSAAQDDRYGIVLNVQRGTSMRFECHVDSNPLTGLLFFTDHASGGELVVANDTAARGIAEIDSDCSVIPPHAGQLIFFSAQQHPHYARILTAESEMRIVAVMNFYTESCPETSRPRELNRHLYGDDA</sequence>
<gene>
    <name evidence="2" type="ORF">EAS64_07995</name>
</gene>
<keyword evidence="3" id="KW-1185">Reference proteome</keyword>
<accession>A0A6P2C735</accession>
<evidence type="ECO:0000259" key="1">
    <source>
        <dbReference type="Pfam" id="PF13640"/>
    </source>
</evidence>
<comment type="caution">
    <text evidence="2">The sequence shown here is derived from an EMBL/GenBank/DDBJ whole genome shotgun (WGS) entry which is preliminary data.</text>
</comment>
<dbReference type="RefSeq" id="WP_145851979.1">
    <property type="nucleotide sequence ID" value="NZ_RPFW01000001.1"/>
</dbReference>
<reference evidence="2 3" key="1">
    <citation type="submission" date="2018-11" db="EMBL/GenBank/DDBJ databases">
        <title>Trebonia kvetii gen.nov., sp.nov., a novel acidophilic actinobacterium, and proposal of the new actinobacterial family Treboniaceae fam. nov.</title>
        <authorList>
            <person name="Rapoport D."/>
            <person name="Sagova-Mareckova M."/>
            <person name="Sedlacek I."/>
            <person name="Provaznik J."/>
            <person name="Kralova S."/>
            <person name="Pavlinic D."/>
            <person name="Benes V."/>
            <person name="Kopecky J."/>
        </authorList>
    </citation>
    <scope>NUCLEOTIDE SEQUENCE [LARGE SCALE GENOMIC DNA]</scope>
    <source>
        <strain evidence="2 3">15Tr583</strain>
    </source>
</reference>